<dbReference type="InterPro" id="IPR001609">
    <property type="entry name" value="Myosin_head_motor_dom-like"/>
</dbReference>
<dbReference type="AlphaFoldDB" id="A0AAD4GDP2"/>
<evidence type="ECO:0000256" key="1">
    <source>
        <dbReference type="ARBA" id="ARBA00022741"/>
    </source>
</evidence>
<evidence type="ECO:0000256" key="4">
    <source>
        <dbReference type="PROSITE-ProRule" id="PRU00782"/>
    </source>
</evidence>
<reference evidence="6" key="1">
    <citation type="submission" date="2019-10" db="EMBL/GenBank/DDBJ databases">
        <authorList>
            <consortium name="DOE Joint Genome Institute"/>
            <person name="Kuo A."/>
            <person name="Miyauchi S."/>
            <person name="Kiss E."/>
            <person name="Drula E."/>
            <person name="Kohler A."/>
            <person name="Sanchez-Garcia M."/>
            <person name="Andreopoulos B."/>
            <person name="Barry K.W."/>
            <person name="Bonito G."/>
            <person name="Buee M."/>
            <person name="Carver A."/>
            <person name="Chen C."/>
            <person name="Cichocki N."/>
            <person name="Clum A."/>
            <person name="Culley D."/>
            <person name="Crous P.W."/>
            <person name="Fauchery L."/>
            <person name="Girlanda M."/>
            <person name="Hayes R."/>
            <person name="Keri Z."/>
            <person name="LaButti K."/>
            <person name="Lipzen A."/>
            <person name="Lombard V."/>
            <person name="Magnuson J."/>
            <person name="Maillard F."/>
            <person name="Morin E."/>
            <person name="Murat C."/>
            <person name="Nolan M."/>
            <person name="Ohm R."/>
            <person name="Pangilinan J."/>
            <person name="Pereira M."/>
            <person name="Perotto S."/>
            <person name="Peter M."/>
            <person name="Riley R."/>
            <person name="Sitrit Y."/>
            <person name="Stielow B."/>
            <person name="Szollosi G."/>
            <person name="Zifcakova L."/>
            <person name="Stursova M."/>
            <person name="Spatafora J.W."/>
            <person name="Tedersoo L."/>
            <person name="Vaario L.-M."/>
            <person name="Yamada A."/>
            <person name="Yan M."/>
            <person name="Wang P."/>
            <person name="Xu J."/>
            <person name="Bruns T."/>
            <person name="Baldrian P."/>
            <person name="Vilgalys R."/>
            <person name="Henrissat B."/>
            <person name="Grigoriev I.V."/>
            <person name="Hibbett D."/>
            <person name="Nagy L.G."/>
            <person name="Martin F.M."/>
        </authorList>
    </citation>
    <scope>NUCLEOTIDE SEQUENCE</scope>
    <source>
        <strain evidence="6">BED1</strain>
    </source>
</reference>
<keyword evidence="7" id="KW-1185">Reference proteome</keyword>
<dbReference type="GO" id="GO:0000146">
    <property type="term" value="F:microfilament motor activity"/>
    <property type="evidence" value="ECO:0007669"/>
    <property type="project" value="TreeGrafter"/>
</dbReference>
<dbReference type="GO" id="GO:0016787">
    <property type="term" value="F:hydrolase activity"/>
    <property type="evidence" value="ECO:0007669"/>
    <property type="project" value="UniProtKB-KW"/>
</dbReference>
<comment type="similarity">
    <text evidence="4">Belongs to the TRAFAC class myosin-kinesin ATPase superfamily. Myosin family.</text>
</comment>
<dbReference type="Gene3D" id="1.20.58.530">
    <property type="match status" value="1"/>
</dbReference>
<keyword evidence="3 4" id="KW-0009">Actin-binding</keyword>
<evidence type="ECO:0000256" key="3">
    <source>
        <dbReference type="ARBA" id="ARBA00023203"/>
    </source>
</evidence>
<gene>
    <name evidence="6" type="ORF">L210DRAFT_68795</name>
</gene>
<dbReference type="GO" id="GO:0016020">
    <property type="term" value="C:membrane"/>
    <property type="evidence" value="ECO:0007669"/>
    <property type="project" value="TreeGrafter"/>
</dbReference>
<accession>A0AAD4GDP2</accession>
<name>A0AAD4GDP2_BOLED</name>
<dbReference type="Gene3D" id="1.20.120.720">
    <property type="entry name" value="Myosin VI head, motor domain, U50 subdomain"/>
    <property type="match status" value="1"/>
</dbReference>
<comment type="caution">
    <text evidence="4">Lacks conserved residue(s) required for the propagation of feature annotation.</text>
</comment>
<dbReference type="Pfam" id="PF00063">
    <property type="entry name" value="Myosin_head"/>
    <property type="match status" value="1"/>
</dbReference>
<dbReference type="GO" id="GO:0005524">
    <property type="term" value="F:ATP binding"/>
    <property type="evidence" value="ECO:0007669"/>
    <property type="project" value="UniProtKB-KW"/>
</dbReference>
<proteinExistence type="inferred from homology"/>
<comment type="caution">
    <text evidence="6">The sequence shown here is derived from an EMBL/GenBank/DDBJ whole genome shotgun (WGS) entry which is preliminary data.</text>
</comment>
<keyword evidence="4" id="KW-0518">Myosin</keyword>
<dbReference type="GO" id="GO:0016459">
    <property type="term" value="C:myosin complex"/>
    <property type="evidence" value="ECO:0007669"/>
    <property type="project" value="UniProtKB-KW"/>
</dbReference>
<evidence type="ECO:0000259" key="5">
    <source>
        <dbReference type="PROSITE" id="PS51456"/>
    </source>
</evidence>
<dbReference type="PANTHER" id="PTHR13140">
    <property type="entry name" value="MYOSIN"/>
    <property type="match status" value="1"/>
</dbReference>
<feature type="domain" description="Myosin motor" evidence="5">
    <location>
        <begin position="1"/>
        <end position="217"/>
    </location>
</feature>
<dbReference type="GO" id="GO:0051015">
    <property type="term" value="F:actin filament binding"/>
    <property type="evidence" value="ECO:0007669"/>
    <property type="project" value="TreeGrafter"/>
</dbReference>
<protein>
    <submittedName>
        <fullName evidence="6">P-loop containing nucleoside triphosphate hydrolase protein</fullName>
    </submittedName>
</protein>
<evidence type="ECO:0000313" key="6">
    <source>
        <dbReference type="EMBL" id="KAF8438193.1"/>
    </source>
</evidence>
<keyword evidence="6" id="KW-0378">Hydrolase</keyword>
<dbReference type="EMBL" id="WHUW01000017">
    <property type="protein sequence ID" value="KAF8438193.1"/>
    <property type="molecule type" value="Genomic_DNA"/>
</dbReference>
<evidence type="ECO:0000313" key="7">
    <source>
        <dbReference type="Proteomes" id="UP001194468"/>
    </source>
</evidence>
<dbReference type="InterPro" id="IPR027417">
    <property type="entry name" value="P-loop_NTPase"/>
</dbReference>
<dbReference type="PANTHER" id="PTHR13140:SF550">
    <property type="entry name" value="MYOSIN-IIIB ISOFORM X1"/>
    <property type="match status" value="1"/>
</dbReference>
<keyword evidence="2" id="KW-0067">ATP-binding</keyword>
<keyword evidence="4" id="KW-0505">Motor protein</keyword>
<sequence length="217" mass="24851">MAGASPEEHQHLHLADKTHYRYLGHRASAGTRAILRDDDANRFEQLKMRLSTPLGCPSDMSLKHASSLQPISIQPSALETTLAYKMKLVKRELCTVFLDTASDNRDDLAKTLYSLLFAWLNEYINQRLCRDDFDTFIGLFDLPGPQNMTSRPNSLDHFCINLANEHLQNFIQKCIFESHIDEYRTEGISRFVPSLPYFDNADLPPSKQARRPHPHHG</sequence>
<dbReference type="PROSITE" id="PS51456">
    <property type="entry name" value="MYOSIN_MOTOR"/>
    <property type="match status" value="1"/>
</dbReference>
<dbReference type="GO" id="GO:0007015">
    <property type="term" value="P:actin filament organization"/>
    <property type="evidence" value="ECO:0007669"/>
    <property type="project" value="TreeGrafter"/>
</dbReference>
<organism evidence="6 7">
    <name type="scientific">Boletus edulis BED1</name>
    <dbReference type="NCBI Taxonomy" id="1328754"/>
    <lineage>
        <taxon>Eukaryota</taxon>
        <taxon>Fungi</taxon>
        <taxon>Dikarya</taxon>
        <taxon>Basidiomycota</taxon>
        <taxon>Agaricomycotina</taxon>
        <taxon>Agaricomycetes</taxon>
        <taxon>Agaricomycetidae</taxon>
        <taxon>Boletales</taxon>
        <taxon>Boletineae</taxon>
        <taxon>Boletaceae</taxon>
        <taxon>Boletoideae</taxon>
        <taxon>Boletus</taxon>
    </lineage>
</organism>
<dbReference type="GO" id="GO:0005737">
    <property type="term" value="C:cytoplasm"/>
    <property type="evidence" value="ECO:0007669"/>
    <property type="project" value="TreeGrafter"/>
</dbReference>
<keyword evidence="1" id="KW-0547">Nucleotide-binding</keyword>
<dbReference type="Proteomes" id="UP001194468">
    <property type="component" value="Unassembled WGS sequence"/>
</dbReference>
<dbReference type="SUPFAM" id="SSF52540">
    <property type="entry name" value="P-loop containing nucleoside triphosphate hydrolases"/>
    <property type="match status" value="1"/>
</dbReference>
<evidence type="ECO:0000256" key="2">
    <source>
        <dbReference type="ARBA" id="ARBA00022840"/>
    </source>
</evidence>
<reference evidence="6" key="2">
    <citation type="journal article" date="2020" name="Nat. Commun.">
        <title>Large-scale genome sequencing of mycorrhizal fungi provides insights into the early evolution of symbiotic traits.</title>
        <authorList>
            <person name="Miyauchi S."/>
            <person name="Kiss E."/>
            <person name="Kuo A."/>
            <person name="Drula E."/>
            <person name="Kohler A."/>
            <person name="Sanchez-Garcia M."/>
            <person name="Morin E."/>
            <person name="Andreopoulos B."/>
            <person name="Barry K.W."/>
            <person name="Bonito G."/>
            <person name="Buee M."/>
            <person name="Carver A."/>
            <person name="Chen C."/>
            <person name="Cichocki N."/>
            <person name="Clum A."/>
            <person name="Culley D."/>
            <person name="Crous P.W."/>
            <person name="Fauchery L."/>
            <person name="Girlanda M."/>
            <person name="Hayes R.D."/>
            <person name="Keri Z."/>
            <person name="LaButti K."/>
            <person name="Lipzen A."/>
            <person name="Lombard V."/>
            <person name="Magnuson J."/>
            <person name="Maillard F."/>
            <person name="Murat C."/>
            <person name="Nolan M."/>
            <person name="Ohm R.A."/>
            <person name="Pangilinan J."/>
            <person name="Pereira M.F."/>
            <person name="Perotto S."/>
            <person name="Peter M."/>
            <person name="Pfister S."/>
            <person name="Riley R."/>
            <person name="Sitrit Y."/>
            <person name="Stielow J.B."/>
            <person name="Szollosi G."/>
            <person name="Zifcakova L."/>
            <person name="Stursova M."/>
            <person name="Spatafora J.W."/>
            <person name="Tedersoo L."/>
            <person name="Vaario L.M."/>
            <person name="Yamada A."/>
            <person name="Yan M."/>
            <person name="Wang P."/>
            <person name="Xu J."/>
            <person name="Bruns T."/>
            <person name="Baldrian P."/>
            <person name="Vilgalys R."/>
            <person name="Dunand C."/>
            <person name="Henrissat B."/>
            <person name="Grigoriev I.V."/>
            <person name="Hibbett D."/>
            <person name="Nagy L.G."/>
            <person name="Martin F.M."/>
        </authorList>
    </citation>
    <scope>NUCLEOTIDE SEQUENCE</scope>
    <source>
        <strain evidence="6">BED1</strain>
    </source>
</reference>